<reference evidence="2" key="4">
    <citation type="submission" date="2019-03" db="UniProtKB">
        <authorList>
            <consortium name="EnsemblPlants"/>
        </authorList>
    </citation>
    <scope>IDENTIFICATION</scope>
</reference>
<name>A0A453II87_AEGTS</name>
<reference evidence="3" key="1">
    <citation type="journal article" date="2014" name="Science">
        <title>Ancient hybridizations among the ancestral genomes of bread wheat.</title>
        <authorList>
            <consortium name="International Wheat Genome Sequencing Consortium,"/>
            <person name="Marcussen T."/>
            <person name="Sandve S.R."/>
            <person name="Heier L."/>
            <person name="Spannagl M."/>
            <person name="Pfeifer M."/>
            <person name="Jakobsen K.S."/>
            <person name="Wulff B.B."/>
            <person name="Steuernagel B."/>
            <person name="Mayer K.F."/>
            <person name="Olsen O.A."/>
        </authorList>
    </citation>
    <scope>NUCLEOTIDE SEQUENCE [LARGE SCALE GENOMIC DNA]</scope>
    <source>
        <strain evidence="3">cv. AL8/78</strain>
    </source>
</reference>
<feature type="region of interest" description="Disordered" evidence="1">
    <location>
        <begin position="1"/>
        <end position="31"/>
    </location>
</feature>
<keyword evidence="3" id="KW-1185">Reference proteome</keyword>
<evidence type="ECO:0000313" key="3">
    <source>
        <dbReference type="Proteomes" id="UP000015105"/>
    </source>
</evidence>
<feature type="region of interest" description="Disordered" evidence="1">
    <location>
        <begin position="133"/>
        <end position="233"/>
    </location>
</feature>
<evidence type="ECO:0000313" key="2">
    <source>
        <dbReference type="EnsemblPlants" id="AET4Gv20564800.3"/>
    </source>
</evidence>
<organism evidence="2 3">
    <name type="scientific">Aegilops tauschii subsp. strangulata</name>
    <name type="common">Goatgrass</name>
    <dbReference type="NCBI Taxonomy" id="200361"/>
    <lineage>
        <taxon>Eukaryota</taxon>
        <taxon>Viridiplantae</taxon>
        <taxon>Streptophyta</taxon>
        <taxon>Embryophyta</taxon>
        <taxon>Tracheophyta</taxon>
        <taxon>Spermatophyta</taxon>
        <taxon>Magnoliopsida</taxon>
        <taxon>Liliopsida</taxon>
        <taxon>Poales</taxon>
        <taxon>Poaceae</taxon>
        <taxon>BOP clade</taxon>
        <taxon>Pooideae</taxon>
        <taxon>Triticodae</taxon>
        <taxon>Triticeae</taxon>
        <taxon>Triticinae</taxon>
        <taxon>Aegilops</taxon>
    </lineage>
</organism>
<protein>
    <submittedName>
        <fullName evidence="2">Uncharacterized protein</fullName>
    </submittedName>
</protein>
<sequence length="233" mass="26477">MMNASQNLRREVQLRANPRFPRLRNQKMNMMIQREEKKIKKEVGIKKDEKKAAGVKKEGAAGVKKERKVYELPGQKHDPPPERDPLRIFYESLYEQVPDSEMAAFWLMEWGLLPLDVATEVFAKKQGQKQVLKLRSPVKAPSTQRRASSPTKKVLLLGDKKTNSGTKGKTTAQKKRASSDTDDDEDDDFVKTNSATKGKTTAQKRKKASSDTDDDDDDDFVMPKKPKKQKISS</sequence>
<dbReference type="AlphaFoldDB" id="A0A453II87"/>
<dbReference type="PANTHER" id="PTHR33828">
    <property type="entry name" value="OS05G0596200 PROTEIN"/>
    <property type="match status" value="1"/>
</dbReference>
<dbReference type="PANTHER" id="PTHR33828:SF2">
    <property type="entry name" value="NUCLEOLIN"/>
    <property type="match status" value="1"/>
</dbReference>
<feature type="compositionally biased region" description="Basic residues" evidence="1">
    <location>
        <begin position="224"/>
        <end position="233"/>
    </location>
</feature>
<proteinExistence type="predicted"/>
<feature type="compositionally biased region" description="Polar residues" evidence="1">
    <location>
        <begin position="191"/>
        <end position="201"/>
    </location>
</feature>
<reference evidence="2" key="5">
    <citation type="journal article" date="2021" name="G3 (Bethesda)">
        <title>Aegilops tauschii genome assembly Aet v5.0 features greater sequence contiguity and improved annotation.</title>
        <authorList>
            <person name="Wang L."/>
            <person name="Zhu T."/>
            <person name="Rodriguez J.C."/>
            <person name="Deal K.R."/>
            <person name="Dubcovsky J."/>
            <person name="McGuire P.E."/>
            <person name="Lux T."/>
            <person name="Spannagl M."/>
            <person name="Mayer K.F.X."/>
            <person name="Baldrich P."/>
            <person name="Meyers B.C."/>
            <person name="Huo N."/>
            <person name="Gu Y.Q."/>
            <person name="Zhou H."/>
            <person name="Devos K.M."/>
            <person name="Bennetzen J.L."/>
            <person name="Unver T."/>
            <person name="Budak H."/>
            <person name="Gulick P.J."/>
            <person name="Galiba G."/>
            <person name="Kalapos B."/>
            <person name="Nelson D.R."/>
            <person name="Li P."/>
            <person name="You F.M."/>
            <person name="Luo M.C."/>
            <person name="Dvorak J."/>
        </authorList>
    </citation>
    <scope>NUCLEOTIDE SEQUENCE [LARGE SCALE GENOMIC DNA]</scope>
    <source>
        <strain evidence="2">cv. AL8/78</strain>
    </source>
</reference>
<reference evidence="2" key="3">
    <citation type="journal article" date="2017" name="Nature">
        <title>Genome sequence of the progenitor of the wheat D genome Aegilops tauschii.</title>
        <authorList>
            <person name="Luo M.C."/>
            <person name="Gu Y.Q."/>
            <person name="Puiu D."/>
            <person name="Wang H."/>
            <person name="Twardziok S.O."/>
            <person name="Deal K.R."/>
            <person name="Huo N."/>
            <person name="Zhu T."/>
            <person name="Wang L."/>
            <person name="Wang Y."/>
            <person name="McGuire P.E."/>
            <person name="Liu S."/>
            <person name="Long H."/>
            <person name="Ramasamy R.K."/>
            <person name="Rodriguez J.C."/>
            <person name="Van S.L."/>
            <person name="Yuan L."/>
            <person name="Wang Z."/>
            <person name="Xia Z."/>
            <person name="Xiao L."/>
            <person name="Anderson O.D."/>
            <person name="Ouyang S."/>
            <person name="Liang Y."/>
            <person name="Zimin A.V."/>
            <person name="Pertea G."/>
            <person name="Qi P."/>
            <person name="Bennetzen J.L."/>
            <person name="Dai X."/>
            <person name="Dawson M.W."/>
            <person name="Muller H.G."/>
            <person name="Kugler K."/>
            <person name="Rivarola-Duarte L."/>
            <person name="Spannagl M."/>
            <person name="Mayer K.F.X."/>
            <person name="Lu F.H."/>
            <person name="Bevan M.W."/>
            <person name="Leroy P."/>
            <person name="Li P."/>
            <person name="You F.M."/>
            <person name="Sun Q."/>
            <person name="Liu Z."/>
            <person name="Lyons E."/>
            <person name="Wicker T."/>
            <person name="Salzberg S.L."/>
            <person name="Devos K.M."/>
            <person name="Dvorak J."/>
        </authorList>
    </citation>
    <scope>NUCLEOTIDE SEQUENCE [LARGE SCALE GENOMIC DNA]</scope>
    <source>
        <strain evidence="2">cv. AL8/78</strain>
    </source>
</reference>
<feature type="compositionally biased region" description="Polar residues" evidence="1">
    <location>
        <begin position="141"/>
        <end position="151"/>
    </location>
</feature>
<accession>A0A453II87</accession>
<dbReference type="Gramene" id="AET4Gv20564800.3">
    <property type="protein sequence ID" value="AET4Gv20564800.3"/>
    <property type="gene ID" value="AET4Gv20564800"/>
</dbReference>
<dbReference type="EnsemblPlants" id="AET4Gv20564800.3">
    <property type="protein sequence ID" value="AET4Gv20564800.3"/>
    <property type="gene ID" value="AET4Gv20564800"/>
</dbReference>
<feature type="compositionally biased region" description="Acidic residues" evidence="1">
    <location>
        <begin position="211"/>
        <end position="220"/>
    </location>
</feature>
<evidence type="ECO:0000256" key="1">
    <source>
        <dbReference type="SAM" id="MobiDB-lite"/>
    </source>
</evidence>
<reference evidence="3" key="2">
    <citation type="journal article" date="2017" name="Nat. Plants">
        <title>The Aegilops tauschii genome reveals multiple impacts of transposons.</title>
        <authorList>
            <person name="Zhao G."/>
            <person name="Zou C."/>
            <person name="Li K."/>
            <person name="Wang K."/>
            <person name="Li T."/>
            <person name="Gao L."/>
            <person name="Zhang X."/>
            <person name="Wang H."/>
            <person name="Yang Z."/>
            <person name="Liu X."/>
            <person name="Jiang W."/>
            <person name="Mao L."/>
            <person name="Kong X."/>
            <person name="Jiao Y."/>
            <person name="Jia J."/>
        </authorList>
    </citation>
    <scope>NUCLEOTIDE SEQUENCE [LARGE SCALE GENOMIC DNA]</scope>
    <source>
        <strain evidence="3">cv. AL8/78</strain>
    </source>
</reference>
<dbReference type="Proteomes" id="UP000015105">
    <property type="component" value="Chromosome 4D"/>
</dbReference>